<protein>
    <submittedName>
        <fullName evidence="2">Uncharacterized protein</fullName>
    </submittedName>
</protein>
<dbReference type="Proteomes" id="UP001159363">
    <property type="component" value="Chromosome X"/>
</dbReference>
<keyword evidence="3" id="KW-1185">Reference proteome</keyword>
<evidence type="ECO:0000313" key="3">
    <source>
        <dbReference type="Proteomes" id="UP001159363"/>
    </source>
</evidence>
<accession>A0ABQ9HTW1</accession>
<organism evidence="2 3">
    <name type="scientific">Dryococelus australis</name>
    <dbReference type="NCBI Taxonomy" id="614101"/>
    <lineage>
        <taxon>Eukaryota</taxon>
        <taxon>Metazoa</taxon>
        <taxon>Ecdysozoa</taxon>
        <taxon>Arthropoda</taxon>
        <taxon>Hexapoda</taxon>
        <taxon>Insecta</taxon>
        <taxon>Pterygota</taxon>
        <taxon>Neoptera</taxon>
        <taxon>Polyneoptera</taxon>
        <taxon>Phasmatodea</taxon>
        <taxon>Verophasmatodea</taxon>
        <taxon>Anareolatae</taxon>
        <taxon>Phasmatidae</taxon>
        <taxon>Eurycanthinae</taxon>
        <taxon>Dryococelus</taxon>
    </lineage>
</organism>
<proteinExistence type="predicted"/>
<dbReference type="EMBL" id="JARBHB010000004">
    <property type="protein sequence ID" value="KAJ8887819.1"/>
    <property type="molecule type" value="Genomic_DNA"/>
</dbReference>
<reference evidence="2 3" key="1">
    <citation type="submission" date="2023-02" db="EMBL/GenBank/DDBJ databases">
        <title>LHISI_Scaffold_Assembly.</title>
        <authorList>
            <person name="Stuart O.P."/>
            <person name="Cleave R."/>
            <person name="Magrath M.J.L."/>
            <person name="Mikheyev A.S."/>
        </authorList>
    </citation>
    <scope>NUCLEOTIDE SEQUENCE [LARGE SCALE GENOMIC DNA]</scope>
    <source>
        <strain evidence="2">Daus_M_001</strain>
        <tissue evidence="2">Leg muscle</tissue>
    </source>
</reference>
<comment type="caution">
    <text evidence="2">The sequence shown here is derived from an EMBL/GenBank/DDBJ whole genome shotgun (WGS) entry which is preliminary data.</text>
</comment>
<feature type="compositionally biased region" description="Basic and acidic residues" evidence="1">
    <location>
        <begin position="24"/>
        <end position="38"/>
    </location>
</feature>
<evidence type="ECO:0000313" key="2">
    <source>
        <dbReference type="EMBL" id="KAJ8887819.1"/>
    </source>
</evidence>
<feature type="region of interest" description="Disordered" evidence="1">
    <location>
        <begin position="24"/>
        <end position="44"/>
    </location>
</feature>
<sequence>MADTSSIACDADYVLPVAKTEQRRNEMAGKREIPEETCRSAANPGVTRPGIGSPWWEASRLTAQPPRPLIRLGHCDIRLNWNHHIRRFEVKVISISSRALNSNGSTVICDDLISSSVMISDRAMDFSVWSSYLGEPVSIPGGVASGFSHVGSCRTMHGAGRRDFSGMCLLPHHCIPALLHSYLATPSSALESSVLITPKSLKLQFTNCWGLAPALIFAPSAFVSNAVAMFASVQQSLTLNARERFNQCALMRTNANIKQLQCYGPRPPLSVLLGVWGNLLDRAREIIKAATDRRADGLEFGGLRSIKSQVYEDGEATSQRSNEPAKRRVATRVTSGSEASGLRASVQRISLVWSRAGIKWCGKREIPKKTRQAAASSGIFPICKYPGHLLSSCPLARTLKYALVGAVTFSKAEKRGSDKEDNANRIKCAIASTRKALNWRVVFSSCCVKLWDLKR</sequence>
<name>A0ABQ9HTW1_9NEOP</name>
<gene>
    <name evidence="2" type="ORF">PR048_014037</name>
</gene>
<feature type="region of interest" description="Disordered" evidence="1">
    <location>
        <begin position="313"/>
        <end position="334"/>
    </location>
</feature>
<evidence type="ECO:0000256" key="1">
    <source>
        <dbReference type="SAM" id="MobiDB-lite"/>
    </source>
</evidence>